<accession>A0A151B553</accession>
<keyword evidence="3 5" id="KW-0347">Helicase</keyword>
<reference evidence="7 8" key="1">
    <citation type="submission" date="2016-02" db="EMBL/GenBank/DDBJ databases">
        <title>Genome sequence of Clostridium tepidiprofundi DSM 19306.</title>
        <authorList>
            <person name="Poehlein A."/>
            <person name="Daniel R."/>
        </authorList>
    </citation>
    <scope>NUCLEOTIDE SEQUENCE [LARGE SCALE GENOMIC DNA]</scope>
    <source>
        <strain evidence="7 8">DSM 19306</strain>
    </source>
</reference>
<dbReference type="GO" id="GO:0000725">
    <property type="term" value="P:recombinational repair"/>
    <property type="evidence" value="ECO:0007669"/>
    <property type="project" value="TreeGrafter"/>
</dbReference>
<dbReference type="EC" id="3.6.4.12" evidence="7"/>
<dbReference type="AlphaFoldDB" id="A0A151B553"/>
<dbReference type="PANTHER" id="PTHR11070:SF17">
    <property type="entry name" value="DNA HELICASE IV"/>
    <property type="match status" value="1"/>
</dbReference>
<dbReference type="InterPro" id="IPR027417">
    <property type="entry name" value="P-loop_NTPase"/>
</dbReference>
<dbReference type="SUPFAM" id="SSF52540">
    <property type="entry name" value="P-loop containing nucleoside triphosphate hydrolases"/>
    <property type="match status" value="1"/>
</dbReference>
<evidence type="ECO:0000313" key="8">
    <source>
        <dbReference type="Proteomes" id="UP000075531"/>
    </source>
</evidence>
<dbReference type="Proteomes" id="UP000075531">
    <property type="component" value="Unassembled WGS sequence"/>
</dbReference>
<evidence type="ECO:0000256" key="3">
    <source>
        <dbReference type="ARBA" id="ARBA00022806"/>
    </source>
</evidence>
<dbReference type="GO" id="GO:0003677">
    <property type="term" value="F:DNA binding"/>
    <property type="evidence" value="ECO:0007669"/>
    <property type="project" value="InterPro"/>
</dbReference>
<feature type="binding site" evidence="5">
    <location>
        <begin position="226"/>
        <end position="233"/>
    </location>
    <ligand>
        <name>ATP</name>
        <dbReference type="ChEBI" id="CHEBI:30616"/>
    </ligand>
</feature>
<evidence type="ECO:0000259" key="6">
    <source>
        <dbReference type="PROSITE" id="PS51198"/>
    </source>
</evidence>
<keyword evidence="1 5" id="KW-0547">Nucleotide-binding</keyword>
<keyword evidence="4 5" id="KW-0067">ATP-binding</keyword>
<evidence type="ECO:0000313" key="7">
    <source>
        <dbReference type="EMBL" id="KYH35029.1"/>
    </source>
</evidence>
<protein>
    <submittedName>
        <fullName evidence="7">Helicase IV</fullName>
        <ecNumber evidence="7">3.6.4.12</ecNumber>
    </submittedName>
</protein>
<sequence>MSINKKEMDYEKYNLEDTKSWIRKQIEIRDEKYKYIEQKVSSLKKGSRGTYNQELQLALTRQEFELKNLNKFRESEKSPYFARIDFKEKRRECEALYIGKFGLGDEDTFDEKVVDWRAPVADLYYSGTQGKVFYEAPNGTVEGELLLKRKFLIKNGEIKDAFDEGINEVIVKSGILEEGNELVDEFLKITLEESISSKLKDVVATIQKEQNDIIRATMNKPIIVQGSAGSGKTTIALHRLAYLLYRYKNFLSGEDILVIAPNKLFLDYISEVLPNLGADEVKQITFDDMCRKILKFKQKIYSKDVKLSEILENNLDENDMSVKCSKLKGSMFFKTVIDRYVKYIEFYDSKVEDLMYDEFVLFSSKEIKRLYLRDMNHLPINKRKEEIKRYFKGKIKNKLSDVMEQIDNFYDRKVSEIKNNMEDGSERRKILISLYDERDSKKENLKKNAKKRIDIYFKDWLLKDTISLYYDIFKDKDVFDKLTDGSISDSLYEFLVYEINKNKENGIVDSDDLVAMTYLKFKIDGIDDKMKYKHIVIDEAQDYSIFQFQLINLISQNNSMTIVGDLGQGIYTYKGLSDWNQLDKFVYGGNSYYVPLTQSYRSTVEIIDFANNILKKQRNYIKPALPVLRHGKEINIIEYENDIEFSKELNNIIKEVESEGKNSVAVIGKTYNECKKIYDILKKHSNVKWYLVKDNDNTIKMDKIIIPSYLTKGLEFDCSVIFNCNDENYADNELDKKLLYVALTRALHLEYVFYKGKKSKLLD</sequence>
<evidence type="ECO:0000256" key="5">
    <source>
        <dbReference type="PROSITE-ProRule" id="PRU00560"/>
    </source>
</evidence>
<dbReference type="GO" id="GO:0005829">
    <property type="term" value="C:cytosol"/>
    <property type="evidence" value="ECO:0007669"/>
    <property type="project" value="TreeGrafter"/>
</dbReference>
<dbReference type="OrthoDB" id="9787585at2"/>
<evidence type="ECO:0000256" key="4">
    <source>
        <dbReference type="ARBA" id="ARBA00022840"/>
    </source>
</evidence>
<dbReference type="GO" id="GO:0043138">
    <property type="term" value="F:3'-5' DNA helicase activity"/>
    <property type="evidence" value="ECO:0007669"/>
    <property type="project" value="TreeGrafter"/>
</dbReference>
<feature type="domain" description="UvrD-like helicase ATP-binding" evidence="6">
    <location>
        <begin position="205"/>
        <end position="603"/>
    </location>
</feature>
<evidence type="ECO:0000256" key="2">
    <source>
        <dbReference type="ARBA" id="ARBA00022801"/>
    </source>
</evidence>
<organism evidence="7 8">
    <name type="scientific">Clostridium tepidiprofundi DSM 19306</name>
    <dbReference type="NCBI Taxonomy" id="1121338"/>
    <lineage>
        <taxon>Bacteria</taxon>
        <taxon>Bacillati</taxon>
        <taxon>Bacillota</taxon>
        <taxon>Clostridia</taxon>
        <taxon>Eubacteriales</taxon>
        <taxon>Clostridiaceae</taxon>
        <taxon>Clostridium</taxon>
    </lineage>
</organism>
<name>A0A151B553_9CLOT</name>
<dbReference type="InterPro" id="IPR014016">
    <property type="entry name" value="UvrD-like_ATP-bd"/>
</dbReference>
<dbReference type="NCBIfam" id="NF041464">
    <property type="entry name" value="HelD_BACSU"/>
    <property type="match status" value="1"/>
</dbReference>
<comment type="caution">
    <text evidence="7">The sequence shown here is derived from an EMBL/GenBank/DDBJ whole genome shotgun (WGS) entry which is preliminary data.</text>
</comment>
<gene>
    <name evidence="7" type="primary">helD_1</name>
    <name evidence="7" type="ORF">CLTEP_10220</name>
</gene>
<dbReference type="PANTHER" id="PTHR11070">
    <property type="entry name" value="UVRD / RECB / PCRA DNA HELICASE FAMILY MEMBER"/>
    <property type="match status" value="1"/>
</dbReference>
<dbReference type="GO" id="GO:0016787">
    <property type="term" value="F:hydrolase activity"/>
    <property type="evidence" value="ECO:0007669"/>
    <property type="project" value="UniProtKB-UniRule"/>
</dbReference>
<dbReference type="Gene3D" id="3.40.50.300">
    <property type="entry name" value="P-loop containing nucleotide triphosphate hydrolases"/>
    <property type="match status" value="3"/>
</dbReference>
<dbReference type="PATRIC" id="fig|1121338.3.peg.1054"/>
<keyword evidence="8" id="KW-1185">Reference proteome</keyword>
<dbReference type="Pfam" id="PF00580">
    <property type="entry name" value="UvrD-helicase"/>
    <property type="match status" value="1"/>
</dbReference>
<proteinExistence type="predicted"/>
<dbReference type="GO" id="GO:0005524">
    <property type="term" value="F:ATP binding"/>
    <property type="evidence" value="ECO:0007669"/>
    <property type="project" value="UniProtKB-UniRule"/>
</dbReference>
<dbReference type="InterPro" id="IPR048228">
    <property type="entry name" value="HelD_bacillota"/>
</dbReference>
<keyword evidence="2 5" id="KW-0378">Hydrolase</keyword>
<dbReference type="EMBL" id="LTBA01000007">
    <property type="protein sequence ID" value="KYH35029.1"/>
    <property type="molecule type" value="Genomic_DNA"/>
</dbReference>
<dbReference type="PROSITE" id="PS51198">
    <property type="entry name" value="UVRD_HELICASE_ATP_BIND"/>
    <property type="match status" value="1"/>
</dbReference>
<evidence type="ECO:0000256" key="1">
    <source>
        <dbReference type="ARBA" id="ARBA00022741"/>
    </source>
</evidence>
<dbReference type="STRING" id="1121338.CLTEP_10220"/>
<dbReference type="InterPro" id="IPR000212">
    <property type="entry name" value="DNA_helicase_UvrD/REP"/>
</dbReference>